<evidence type="ECO:0000313" key="3">
    <source>
        <dbReference type="Proteomes" id="UP000242715"/>
    </source>
</evidence>
<accession>A0A2Z6NAE6</accession>
<evidence type="ECO:0000313" key="2">
    <source>
        <dbReference type="EMBL" id="GAU40701.1"/>
    </source>
</evidence>
<protein>
    <submittedName>
        <fullName evidence="2">Uncharacterized protein</fullName>
    </submittedName>
</protein>
<organism evidence="2 3">
    <name type="scientific">Trifolium subterraneum</name>
    <name type="common">Subterranean clover</name>
    <dbReference type="NCBI Taxonomy" id="3900"/>
    <lineage>
        <taxon>Eukaryota</taxon>
        <taxon>Viridiplantae</taxon>
        <taxon>Streptophyta</taxon>
        <taxon>Embryophyta</taxon>
        <taxon>Tracheophyta</taxon>
        <taxon>Spermatophyta</taxon>
        <taxon>Magnoliopsida</taxon>
        <taxon>eudicotyledons</taxon>
        <taxon>Gunneridae</taxon>
        <taxon>Pentapetalae</taxon>
        <taxon>rosids</taxon>
        <taxon>fabids</taxon>
        <taxon>Fabales</taxon>
        <taxon>Fabaceae</taxon>
        <taxon>Papilionoideae</taxon>
        <taxon>50 kb inversion clade</taxon>
        <taxon>NPAAA clade</taxon>
        <taxon>Hologalegina</taxon>
        <taxon>IRL clade</taxon>
        <taxon>Trifolieae</taxon>
        <taxon>Trifolium</taxon>
    </lineage>
</organism>
<evidence type="ECO:0000256" key="1">
    <source>
        <dbReference type="SAM" id="MobiDB-lite"/>
    </source>
</evidence>
<reference evidence="3" key="1">
    <citation type="journal article" date="2017" name="Front. Plant Sci.">
        <title>Climate Clever Clovers: New Paradigm to Reduce the Environmental Footprint of Ruminants by Breeding Low Methanogenic Forages Utilizing Haplotype Variation.</title>
        <authorList>
            <person name="Kaur P."/>
            <person name="Appels R."/>
            <person name="Bayer P.E."/>
            <person name="Keeble-Gagnere G."/>
            <person name="Wang J."/>
            <person name="Hirakawa H."/>
            <person name="Shirasawa K."/>
            <person name="Vercoe P."/>
            <person name="Stefanova K."/>
            <person name="Durmic Z."/>
            <person name="Nichols P."/>
            <person name="Revell C."/>
            <person name="Isobe S.N."/>
            <person name="Edwards D."/>
            <person name="Erskine W."/>
        </authorList>
    </citation>
    <scope>NUCLEOTIDE SEQUENCE [LARGE SCALE GENOMIC DNA]</scope>
    <source>
        <strain evidence="3">cv. Daliak</strain>
    </source>
</reference>
<dbReference type="AlphaFoldDB" id="A0A2Z6NAE6"/>
<sequence>MIESLTNPYFLLKIVASHHRHSQIPKSIELTPESISKHSHHLHSRKPRKSHSLSSLMPPSSTSLFTVKLCSESDCEDIVGWEKLSSSHVACFRPLEKKVSSSSSPW</sequence>
<gene>
    <name evidence="2" type="ORF">TSUD_263510</name>
</gene>
<keyword evidence="3" id="KW-1185">Reference proteome</keyword>
<feature type="region of interest" description="Disordered" evidence="1">
    <location>
        <begin position="35"/>
        <end position="60"/>
    </location>
</feature>
<dbReference type="EMBL" id="DF973822">
    <property type="protein sequence ID" value="GAU40701.1"/>
    <property type="molecule type" value="Genomic_DNA"/>
</dbReference>
<name>A0A2Z6NAE6_TRISU</name>
<proteinExistence type="predicted"/>
<feature type="compositionally biased region" description="Basic residues" evidence="1">
    <location>
        <begin position="37"/>
        <end position="51"/>
    </location>
</feature>
<dbReference type="Proteomes" id="UP000242715">
    <property type="component" value="Unassembled WGS sequence"/>
</dbReference>